<dbReference type="EMBL" id="CP039694">
    <property type="protein sequence ID" value="QCJ01175.1"/>
    <property type="molecule type" value="Genomic_DNA"/>
</dbReference>
<dbReference type="OrthoDB" id="7374754at2"/>
<geneLocation type="plasmid" evidence="7">
    <name>pticfbp5473</name>
</geneLocation>
<comment type="similarity">
    <text evidence="2">Belongs to the bacterial solute-binding protein SsuA/TauA family.</text>
</comment>
<dbReference type="Gene3D" id="3.40.190.10">
    <property type="entry name" value="Periplasmic binding protein-like II"/>
    <property type="match status" value="2"/>
</dbReference>
<evidence type="ECO:0000256" key="1">
    <source>
        <dbReference type="ARBA" id="ARBA00004418"/>
    </source>
</evidence>
<dbReference type="PANTHER" id="PTHR30024:SF47">
    <property type="entry name" value="TAURINE-BINDING PERIPLASMIC PROTEIN"/>
    <property type="match status" value="1"/>
</dbReference>
<keyword evidence="3 4" id="KW-0732">Signal</keyword>
<keyword evidence="6" id="KW-0614">Plasmid</keyword>
<dbReference type="InterPro" id="IPR006311">
    <property type="entry name" value="TAT_signal"/>
</dbReference>
<evidence type="ECO:0000256" key="2">
    <source>
        <dbReference type="ARBA" id="ARBA00010742"/>
    </source>
</evidence>
<name>A0A4D7E1U3_9HYPH</name>
<feature type="signal peptide" evidence="4">
    <location>
        <begin position="1"/>
        <end position="30"/>
    </location>
</feature>
<proteinExistence type="inferred from homology"/>
<protein>
    <submittedName>
        <fullName evidence="6">ABC transporter substrate-binding protein</fullName>
    </submittedName>
</protein>
<dbReference type="KEGG" id="alf:CFBP5473_24890"/>
<dbReference type="Pfam" id="PF09084">
    <property type="entry name" value="NMT1"/>
    <property type="match status" value="1"/>
</dbReference>
<dbReference type="PANTHER" id="PTHR30024">
    <property type="entry name" value="ALIPHATIC SULFONATES-BINDING PROTEIN-RELATED"/>
    <property type="match status" value="1"/>
</dbReference>
<reference evidence="6 7" key="1">
    <citation type="submission" date="2019-04" db="EMBL/GenBank/DDBJ databases">
        <title>Complete genome sequence of Agrobacterium larrymoorei CFBP5473.</title>
        <authorList>
            <person name="Haryono M."/>
            <person name="Chou L."/>
            <person name="Lin Y.-C."/>
            <person name="Lai E.-M."/>
            <person name="Kuo C.-H."/>
        </authorList>
    </citation>
    <scope>NUCLEOTIDE SEQUENCE [LARGE SCALE GENOMIC DNA]</scope>
    <source>
        <strain evidence="6 7">CFBP5473</strain>
        <plasmid evidence="7">pticfbp5473</plasmid>
    </source>
</reference>
<organism evidence="6 7">
    <name type="scientific">Agrobacterium larrymoorei</name>
    <dbReference type="NCBI Taxonomy" id="160699"/>
    <lineage>
        <taxon>Bacteria</taxon>
        <taxon>Pseudomonadati</taxon>
        <taxon>Pseudomonadota</taxon>
        <taxon>Alphaproteobacteria</taxon>
        <taxon>Hyphomicrobiales</taxon>
        <taxon>Rhizobiaceae</taxon>
        <taxon>Rhizobium/Agrobacterium group</taxon>
        <taxon>Agrobacterium</taxon>
    </lineage>
</organism>
<dbReference type="PROSITE" id="PS51318">
    <property type="entry name" value="TAT"/>
    <property type="match status" value="1"/>
</dbReference>
<feature type="chain" id="PRO_5020967275" evidence="4">
    <location>
        <begin position="31"/>
        <end position="337"/>
    </location>
</feature>
<dbReference type="SUPFAM" id="SSF53850">
    <property type="entry name" value="Periplasmic binding protein-like II"/>
    <property type="match status" value="1"/>
</dbReference>
<evidence type="ECO:0000259" key="5">
    <source>
        <dbReference type="Pfam" id="PF09084"/>
    </source>
</evidence>
<sequence length="337" mass="36459">MTMLTMTRRDILILASASAMTAFVSANAHAQDLKTVRIALTAQTYNISIAEHEGFLAKHGLKAQLVPLATGTETIAAAKGGSADIAYADTFAGVNAIHNGFDIKLVAGANHTSPAVNYLVREDSDIKTVADLKGRTLGLGGVPFFRVFAYKFLQGNNTDPKDVKFSIIKQVSALPQALENGAVDAIQTIGFQVAYLNDGVGEGYKFRPIVDPDTSKYQNPQAVQAGWWTTGDWARENEDTTKSFAEAYREFATWFNGLDQKRRVELAKQFDKVDFEELSAGDPQKLKNLAFLTTAKYVAGPVNTAATQEWIDSGVAAAPDQVADKISIADYLLPTAQ</sequence>
<evidence type="ECO:0000313" key="6">
    <source>
        <dbReference type="EMBL" id="QCJ01175.1"/>
    </source>
</evidence>
<evidence type="ECO:0000256" key="4">
    <source>
        <dbReference type="SAM" id="SignalP"/>
    </source>
</evidence>
<dbReference type="AlphaFoldDB" id="A0A4D7E1U3"/>
<dbReference type="GO" id="GO:0042597">
    <property type="term" value="C:periplasmic space"/>
    <property type="evidence" value="ECO:0007669"/>
    <property type="project" value="UniProtKB-SubCell"/>
</dbReference>
<comment type="subcellular location">
    <subcellularLocation>
        <location evidence="1">Periplasm</location>
    </subcellularLocation>
</comment>
<dbReference type="Proteomes" id="UP000298545">
    <property type="component" value="Plasmid pTiCFBP5473"/>
</dbReference>
<gene>
    <name evidence="6" type="ORF">CFBP5473_24890</name>
</gene>
<accession>A0A4D7E1U3</accession>
<feature type="domain" description="SsuA/THI5-like" evidence="5">
    <location>
        <begin position="46"/>
        <end position="249"/>
    </location>
</feature>
<evidence type="ECO:0000256" key="3">
    <source>
        <dbReference type="ARBA" id="ARBA00022729"/>
    </source>
</evidence>
<dbReference type="STRING" id="1367849.GCA_000518585_03894"/>
<evidence type="ECO:0000313" key="7">
    <source>
        <dbReference type="Proteomes" id="UP000298545"/>
    </source>
</evidence>
<dbReference type="InterPro" id="IPR015168">
    <property type="entry name" value="SsuA/THI5"/>
</dbReference>